<dbReference type="EMBL" id="JAPDFW010000040">
    <property type="protein sequence ID" value="KAJ5079090.1"/>
    <property type="molecule type" value="Genomic_DNA"/>
</dbReference>
<protein>
    <submittedName>
        <fullName evidence="2">Uncharacterized protein</fullName>
    </submittedName>
</protein>
<comment type="caution">
    <text evidence="2">The sequence shown here is derived from an EMBL/GenBank/DDBJ whole genome shotgun (WGS) entry which is preliminary data.</text>
</comment>
<sequence>MLHSTLFFLLSGSIKDFCFSKCFSKGVCHNVDCYQSRRWIVTKVNFPDPTMNKSENDYIHFKKVVGVVTPGVI</sequence>
<name>A0A9Q0LUS4_ANAIG</name>
<organism evidence="2 3">
    <name type="scientific">Anaeramoeba ignava</name>
    <name type="common">Anaerobic marine amoeba</name>
    <dbReference type="NCBI Taxonomy" id="1746090"/>
    <lineage>
        <taxon>Eukaryota</taxon>
        <taxon>Metamonada</taxon>
        <taxon>Anaeramoebidae</taxon>
        <taxon>Anaeramoeba</taxon>
    </lineage>
</organism>
<evidence type="ECO:0000256" key="1">
    <source>
        <dbReference type="SAM" id="SignalP"/>
    </source>
</evidence>
<gene>
    <name evidence="2" type="ORF">M0811_14630</name>
</gene>
<feature type="signal peptide" evidence="1">
    <location>
        <begin position="1"/>
        <end position="20"/>
    </location>
</feature>
<reference evidence="2" key="1">
    <citation type="submission" date="2022-10" db="EMBL/GenBank/DDBJ databases">
        <title>Novel sulphate-reducing endosymbionts in the free-living metamonad Anaeramoeba.</title>
        <authorList>
            <person name="Jerlstrom-Hultqvist J."/>
            <person name="Cepicka I."/>
            <person name="Gallot-Lavallee L."/>
            <person name="Salas-Leiva D."/>
            <person name="Curtis B.A."/>
            <person name="Zahonova K."/>
            <person name="Pipaliya S."/>
            <person name="Dacks J."/>
            <person name="Roger A.J."/>
        </authorList>
    </citation>
    <scope>NUCLEOTIDE SEQUENCE</scope>
    <source>
        <strain evidence="2">BMAN</strain>
    </source>
</reference>
<dbReference type="AlphaFoldDB" id="A0A9Q0LUS4"/>
<dbReference type="Proteomes" id="UP001149090">
    <property type="component" value="Unassembled WGS sequence"/>
</dbReference>
<feature type="chain" id="PRO_5040184972" evidence="1">
    <location>
        <begin position="21"/>
        <end position="73"/>
    </location>
</feature>
<keyword evidence="1" id="KW-0732">Signal</keyword>
<evidence type="ECO:0000313" key="2">
    <source>
        <dbReference type="EMBL" id="KAJ5079090.1"/>
    </source>
</evidence>
<keyword evidence="3" id="KW-1185">Reference proteome</keyword>
<evidence type="ECO:0000313" key="3">
    <source>
        <dbReference type="Proteomes" id="UP001149090"/>
    </source>
</evidence>
<proteinExistence type="predicted"/>
<accession>A0A9Q0LUS4</accession>